<dbReference type="HOGENOM" id="CLU_437341_0_0_6"/>
<evidence type="ECO:0000313" key="2">
    <source>
        <dbReference type="Proteomes" id="UP000006201"/>
    </source>
</evidence>
<protein>
    <submittedName>
        <fullName evidence="1">Uncharacterized protein</fullName>
    </submittedName>
</protein>
<gene>
    <name evidence="1" type="ORF">PTD2_03711</name>
</gene>
<dbReference type="PROSITE" id="PS51257">
    <property type="entry name" value="PROKAR_LIPOPROTEIN"/>
    <property type="match status" value="1"/>
</dbReference>
<proteinExistence type="predicted"/>
<sequence length="625" mass="69734">MKSLIKISFPFFVLSLFGCSGGGGSDKPDVPEPLKTFTLNVEINGATDAVNLNWLGSGHKITASTSLSRKALNYSEPTGLSFPLHHHCQSQHTKQDDLNYLLKVNCDVETQWQLTIKGENLISAVKFEWFEQQFELQNTLELSHWALAYQAPSNFNFADNHGCELLSSNTEANYTVNVRCQSNDTVLLVPESLPYAVSVSVNGLVANYQEMGSFSFNEALTLSSFNIEQVVGPAECAISQTDNTQQFSLLCKEFTVIEEQGAVALVYQDSSSRQVVNGEGKTPLSVVVEHLGQLRYLSSEGIELLNTDNGIVTDSQLELAKALAFDYQPSLNLIPQALLPQGLYGFENDQWALKQPLTDNVLPFLHRSDLVLSFVTLDEAKRFHVFKRVNGNPAGSFTLSTEADKSTGLGIIFSDDISIMTFWDDAGRLGYQLALQTSAPLVDYIEAPKSVSVWQKTPNEHRLVRVHNGHFESFESYDIRKFAWIDKGATKARNLVGLKDRVWLGDFQENQLLTVENILNKDQTLLASLQAKSGKDTQFKARFNFASSPSIEELLPKESELGWVLLWQADEQNSELGTIWLSDGIQLNEVKSGLTQSQFLTYQLTYTADSFIVVTAENERWIFNQ</sequence>
<dbReference type="AlphaFoldDB" id="A4C513"/>
<keyword evidence="2" id="KW-1185">Reference proteome</keyword>
<dbReference type="eggNOG" id="ENOG5033XV2">
    <property type="taxonomic scope" value="Bacteria"/>
</dbReference>
<organism evidence="1 2">
    <name type="scientific">Pseudoalteromonas tunicata D2</name>
    <dbReference type="NCBI Taxonomy" id="87626"/>
    <lineage>
        <taxon>Bacteria</taxon>
        <taxon>Pseudomonadati</taxon>
        <taxon>Pseudomonadota</taxon>
        <taxon>Gammaproteobacteria</taxon>
        <taxon>Alteromonadales</taxon>
        <taxon>Pseudoalteromonadaceae</taxon>
        <taxon>Pseudoalteromonas</taxon>
    </lineage>
</organism>
<name>A4C513_9GAMM</name>
<dbReference type="OrthoDB" id="7064508at2"/>
<dbReference type="EMBL" id="AAOH01000001">
    <property type="protein sequence ID" value="EAR30645.1"/>
    <property type="molecule type" value="Genomic_DNA"/>
</dbReference>
<comment type="caution">
    <text evidence="1">The sequence shown here is derived from an EMBL/GenBank/DDBJ whole genome shotgun (WGS) entry which is preliminary data.</text>
</comment>
<dbReference type="RefSeq" id="WP_009836943.1">
    <property type="nucleotide sequence ID" value="NZ_AAOH01000001.1"/>
</dbReference>
<dbReference type="Proteomes" id="UP000006201">
    <property type="component" value="Unassembled WGS sequence"/>
</dbReference>
<evidence type="ECO:0000313" key="1">
    <source>
        <dbReference type="EMBL" id="EAR30645.1"/>
    </source>
</evidence>
<reference evidence="1 2" key="1">
    <citation type="submission" date="2006-02" db="EMBL/GenBank/DDBJ databases">
        <authorList>
            <person name="Moran M.A."/>
            <person name="Kjelleberg S."/>
            <person name="Egan S."/>
            <person name="Saunders N."/>
            <person name="Thomas T."/>
            <person name="Ferriera S."/>
            <person name="Johnson J."/>
            <person name="Kravitz S."/>
            <person name="Halpern A."/>
            <person name="Remington K."/>
            <person name="Beeson K."/>
            <person name="Tran B."/>
            <person name="Rogers Y.-H."/>
            <person name="Friedman R."/>
            <person name="Venter J.C."/>
        </authorList>
    </citation>
    <scope>NUCLEOTIDE SEQUENCE [LARGE SCALE GENOMIC DNA]</scope>
    <source>
        <strain evidence="1 2">D2</strain>
    </source>
</reference>
<accession>A4C513</accession>